<feature type="compositionally biased region" description="Polar residues" evidence="1">
    <location>
        <begin position="382"/>
        <end position="394"/>
    </location>
</feature>
<dbReference type="Proteomes" id="UP001388673">
    <property type="component" value="Unassembled WGS sequence"/>
</dbReference>
<feature type="compositionally biased region" description="Basic and acidic residues" evidence="1">
    <location>
        <begin position="396"/>
        <end position="423"/>
    </location>
</feature>
<evidence type="ECO:0000256" key="1">
    <source>
        <dbReference type="SAM" id="MobiDB-lite"/>
    </source>
</evidence>
<feature type="region of interest" description="Disordered" evidence="1">
    <location>
        <begin position="718"/>
        <end position="739"/>
    </location>
</feature>
<dbReference type="RefSeq" id="XP_066803750.1">
    <property type="nucleotide sequence ID" value="XM_066946249.1"/>
</dbReference>
<proteinExistence type="predicted"/>
<dbReference type="EMBL" id="JBCAWK010000005">
    <property type="protein sequence ID" value="KAK8858909.1"/>
    <property type="molecule type" value="Genomic_DNA"/>
</dbReference>
<feature type="region of interest" description="Disordered" evidence="1">
    <location>
        <begin position="382"/>
        <end position="429"/>
    </location>
</feature>
<evidence type="ECO:0000313" key="2">
    <source>
        <dbReference type="EMBL" id="KAK8858909.1"/>
    </source>
</evidence>
<feature type="region of interest" description="Disordered" evidence="1">
    <location>
        <begin position="543"/>
        <end position="566"/>
    </location>
</feature>
<sequence>MRVRLPPSVISTIESHLRPDFRPVLSLSTILDPTIATSTMAARTADVPQRSRHPTSIQQTSPTYNTLGRSTVAGPSQSRKLRPTTDPLPLSVPHLLRHHPAESHLTTANSYLLSDPFDPTSPSSVLRRQVTYSRFISTFLTHPSGLSSIRSLLSRSLSERVPISTPTLTTILKSVLDSSSDIHERVQVIHCILPLLPDQLDVPLLDLLLRNVIRDTGAEPQVVEEMISDCLKLSGVESKEGWPWQIWDLVLLAHAKKGDFRTAVSLLADFKQVVQNHLDPSDSLSDMSTTGPILSEAERRAVCQSYNTVLNIWLDPDTSSATRLPGGRVASLVPRQLAKDLIGLLGGEKPTVRFLNSWMRAERMAENWEAARKVWELIEGQSSPEGSTLQSEQADVQDKIGQRQDKVRGKTDLVPCDRERGSNEEGPDSESWTNLFLLYLGPISNDRLPPLRTTLRKFLTQSAQSNPNRSVTYPLLSLKVIKSIFQAIFGQSSQRVGTVDLPAALVLMRLVRSTGINLDRRTIDTISAGLMISTRSMSVSEQKNLGVGVDGRQTRRRRRSRKTSEFGLEGKGWTSLGLGLNEWDTISETLCKIRLEERDDSDKHRKVDMVHLPLSIPVGRTNDRPTEFTDHDHPSSGPKQEISVMKFSPSPRLLSNHHSFPNSPNTLIELLSPLTTLIERTIVALYRSATAPAKGSSKVEDQDDGEILRLIMSKVNEEILPPSRRDRRRAKKSANRSTL</sequence>
<accession>A0AAW0YPI9</accession>
<gene>
    <name evidence="2" type="ORF">IAR55_003140</name>
</gene>
<evidence type="ECO:0000313" key="3">
    <source>
        <dbReference type="Proteomes" id="UP001388673"/>
    </source>
</evidence>
<feature type="region of interest" description="Disordered" evidence="1">
    <location>
        <begin position="616"/>
        <end position="640"/>
    </location>
</feature>
<dbReference type="GeneID" id="92180398"/>
<comment type="caution">
    <text evidence="2">The sequence shown here is derived from an EMBL/GenBank/DDBJ whole genome shotgun (WGS) entry which is preliminary data.</text>
</comment>
<feature type="compositionally biased region" description="Basic residues" evidence="1">
    <location>
        <begin position="725"/>
        <end position="739"/>
    </location>
</feature>
<keyword evidence="3" id="KW-1185">Reference proteome</keyword>
<feature type="compositionally biased region" description="Basic and acidic residues" evidence="1">
    <location>
        <begin position="621"/>
        <end position="634"/>
    </location>
</feature>
<feature type="compositionally biased region" description="Polar residues" evidence="1">
    <location>
        <begin position="54"/>
        <end position="78"/>
    </location>
</feature>
<feature type="region of interest" description="Disordered" evidence="1">
    <location>
        <begin position="41"/>
        <end position="86"/>
    </location>
</feature>
<dbReference type="KEGG" id="kne:92180398"/>
<protein>
    <submittedName>
        <fullName evidence="2">Uncharacterized protein</fullName>
    </submittedName>
</protein>
<organism evidence="2 3">
    <name type="scientific">Kwoniella newhampshirensis</name>
    <dbReference type="NCBI Taxonomy" id="1651941"/>
    <lineage>
        <taxon>Eukaryota</taxon>
        <taxon>Fungi</taxon>
        <taxon>Dikarya</taxon>
        <taxon>Basidiomycota</taxon>
        <taxon>Agaricomycotina</taxon>
        <taxon>Tremellomycetes</taxon>
        <taxon>Tremellales</taxon>
        <taxon>Cryptococcaceae</taxon>
        <taxon>Kwoniella</taxon>
    </lineage>
</organism>
<dbReference type="AlphaFoldDB" id="A0AAW0YPI9"/>
<reference evidence="2 3" key="1">
    <citation type="journal article" date="2024" name="bioRxiv">
        <title>Comparative genomics of Cryptococcus and Kwoniella reveals pathogenesis evolution and contrasting karyotype dynamics via intercentromeric recombination or chromosome fusion.</title>
        <authorList>
            <person name="Coelho M.A."/>
            <person name="David-Palma M."/>
            <person name="Shea T."/>
            <person name="Bowers K."/>
            <person name="McGinley-Smith S."/>
            <person name="Mohammad A.W."/>
            <person name="Gnirke A."/>
            <person name="Yurkov A.M."/>
            <person name="Nowrousian M."/>
            <person name="Sun S."/>
            <person name="Cuomo C.A."/>
            <person name="Heitman J."/>
        </authorList>
    </citation>
    <scope>NUCLEOTIDE SEQUENCE [LARGE SCALE GENOMIC DNA]</scope>
    <source>
        <strain evidence="2 3">CBS 13917</strain>
    </source>
</reference>
<name>A0AAW0YPI9_9TREE</name>